<evidence type="ECO:0000313" key="1">
    <source>
        <dbReference type="EMBL" id="TCD61410.1"/>
    </source>
</evidence>
<sequence>MTSSRNALRNEELSIENMEKSMRFRDSKEDPPFRPSNWLTSGGLTIRSSVPVLLSSERLHCLGHVLASTSGGADFLLRREGSELRMFLPQTTIDDIAHRCCHNAHTDFVLWYGMPSMPLRDILNVSVNFIEARGSM</sequence>
<proteinExistence type="predicted"/>
<gene>
    <name evidence="1" type="ORF">EIP91_008514</name>
</gene>
<comment type="caution">
    <text evidence="1">The sequence shown here is derived from an EMBL/GenBank/DDBJ whole genome shotgun (WGS) entry which is preliminary data.</text>
</comment>
<dbReference type="EMBL" id="RWJN01000470">
    <property type="protein sequence ID" value="TCD61410.1"/>
    <property type="molecule type" value="Genomic_DNA"/>
</dbReference>
<protein>
    <submittedName>
        <fullName evidence="1">Uncharacterized protein</fullName>
    </submittedName>
</protein>
<organism evidence="1 2">
    <name type="scientific">Steccherinum ochraceum</name>
    <dbReference type="NCBI Taxonomy" id="92696"/>
    <lineage>
        <taxon>Eukaryota</taxon>
        <taxon>Fungi</taxon>
        <taxon>Dikarya</taxon>
        <taxon>Basidiomycota</taxon>
        <taxon>Agaricomycotina</taxon>
        <taxon>Agaricomycetes</taxon>
        <taxon>Polyporales</taxon>
        <taxon>Steccherinaceae</taxon>
        <taxon>Steccherinum</taxon>
    </lineage>
</organism>
<keyword evidence="2" id="KW-1185">Reference proteome</keyword>
<name>A0A4R0R2T1_9APHY</name>
<dbReference type="AlphaFoldDB" id="A0A4R0R2T1"/>
<evidence type="ECO:0000313" key="2">
    <source>
        <dbReference type="Proteomes" id="UP000292702"/>
    </source>
</evidence>
<reference evidence="1 2" key="1">
    <citation type="submission" date="2018-11" db="EMBL/GenBank/DDBJ databases">
        <title>Genome assembly of Steccherinum ochraceum LE-BIN_3174, the white-rot fungus of the Steccherinaceae family (The Residual Polyporoid clade, Polyporales, Basidiomycota).</title>
        <authorList>
            <person name="Fedorova T.V."/>
            <person name="Glazunova O.A."/>
            <person name="Landesman E.O."/>
            <person name="Moiseenko K.V."/>
            <person name="Psurtseva N.V."/>
            <person name="Savinova O.S."/>
            <person name="Shakhova N.V."/>
            <person name="Tyazhelova T.V."/>
            <person name="Vasina D.V."/>
        </authorList>
    </citation>
    <scope>NUCLEOTIDE SEQUENCE [LARGE SCALE GENOMIC DNA]</scope>
    <source>
        <strain evidence="1 2">LE-BIN_3174</strain>
    </source>
</reference>
<dbReference type="Proteomes" id="UP000292702">
    <property type="component" value="Unassembled WGS sequence"/>
</dbReference>
<accession>A0A4R0R2T1</accession>